<dbReference type="InterPro" id="IPR057159">
    <property type="entry name" value="DUF7837"/>
</dbReference>
<dbReference type="EMBL" id="FNOF01000025">
    <property type="protein sequence ID" value="SDX29058.1"/>
    <property type="molecule type" value="Genomic_DNA"/>
</dbReference>
<dbReference type="GeneID" id="301689731"/>
<evidence type="ECO:0000313" key="3">
    <source>
        <dbReference type="Proteomes" id="UP000182573"/>
    </source>
</evidence>
<evidence type="ECO:0000259" key="1">
    <source>
        <dbReference type="Pfam" id="PF25207"/>
    </source>
</evidence>
<evidence type="ECO:0000313" key="2">
    <source>
        <dbReference type="EMBL" id="SDX29058.1"/>
    </source>
</evidence>
<organism evidence="2 3">
    <name type="scientific">Haloarcula vallismortis</name>
    <name type="common">Halobacterium vallismortis</name>
    <dbReference type="NCBI Taxonomy" id="28442"/>
    <lineage>
        <taxon>Archaea</taxon>
        <taxon>Methanobacteriati</taxon>
        <taxon>Methanobacteriota</taxon>
        <taxon>Stenosarchaea group</taxon>
        <taxon>Halobacteria</taxon>
        <taxon>Halobacteriales</taxon>
        <taxon>Haloarculaceae</taxon>
        <taxon>Haloarcula</taxon>
    </lineage>
</organism>
<dbReference type="AlphaFoldDB" id="A0A1H3AI91"/>
<dbReference type="Proteomes" id="UP000182573">
    <property type="component" value="Unassembled WGS sequence"/>
</dbReference>
<sequence>MPDDTQSLGRCPNCDERITTPWLLVEYEKDDGTEGIWAECPMCEDVVAPE</sequence>
<gene>
    <name evidence="2" type="ORF">SAMN05443574_1259</name>
</gene>
<reference evidence="2 3" key="1">
    <citation type="submission" date="2016-10" db="EMBL/GenBank/DDBJ databases">
        <authorList>
            <person name="de Groot N.N."/>
        </authorList>
    </citation>
    <scope>NUCLEOTIDE SEQUENCE [LARGE SCALE GENOMIC DNA]</scope>
    <source>
        <strain evidence="2 3">DSM 3756</strain>
    </source>
</reference>
<accession>A0A1H3AI91</accession>
<feature type="domain" description="DUF7837" evidence="1">
    <location>
        <begin position="4"/>
        <end position="50"/>
    </location>
</feature>
<dbReference type="Pfam" id="PF25207">
    <property type="entry name" value="DUF7837"/>
    <property type="match status" value="1"/>
</dbReference>
<name>A0A1H3AI91_HALVA</name>
<proteinExistence type="predicted"/>
<dbReference type="RefSeq" id="WP_004516568.1">
    <property type="nucleotide sequence ID" value="NZ_FNOF01000025.1"/>
</dbReference>
<protein>
    <recommendedName>
        <fullName evidence="1">DUF7837 domain-containing protein</fullName>
    </recommendedName>
</protein>